<reference evidence="2 3" key="1">
    <citation type="journal article" date="2016" name="Nat. Commun.">
        <title>Thousands of microbial genomes shed light on interconnected biogeochemical processes in an aquifer system.</title>
        <authorList>
            <person name="Anantharaman K."/>
            <person name="Brown C.T."/>
            <person name="Hug L.A."/>
            <person name="Sharon I."/>
            <person name="Castelle C.J."/>
            <person name="Probst A.J."/>
            <person name="Thomas B.C."/>
            <person name="Singh A."/>
            <person name="Wilkins M.J."/>
            <person name="Karaoz U."/>
            <person name="Brodie E.L."/>
            <person name="Williams K.H."/>
            <person name="Hubbard S.S."/>
            <person name="Banfield J.F."/>
        </authorList>
    </citation>
    <scope>NUCLEOTIDE SEQUENCE [LARGE SCALE GENOMIC DNA]</scope>
</reference>
<accession>A0A1F7W927</accession>
<proteinExistence type="predicted"/>
<gene>
    <name evidence="2" type="ORF">A2304_00715</name>
</gene>
<dbReference type="AlphaFoldDB" id="A0A1F7W927"/>
<feature type="domain" description="Phosphodiester glycosidase" evidence="1">
    <location>
        <begin position="69"/>
        <end position="238"/>
    </location>
</feature>
<dbReference type="Proteomes" id="UP000176501">
    <property type="component" value="Unassembled WGS sequence"/>
</dbReference>
<protein>
    <recommendedName>
        <fullName evidence="1">Phosphodiester glycosidase domain-containing protein</fullName>
    </recommendedName>
</protein>
<organism evidence="2 3">
    <name type="scientific">Candidatus Uhrbacteria bacterium RIFOXYB2_FULL_57_15</name>
    <dbReference type="NCBI Taxonomy" id="1802422"/>
    <lineage>
        <taxon>Bacteria</taxon>
        <taxon>Candidatus Uhriibacteriota</taxon>
    </lineage>
</organism>
<evidence type="ECO:0000313" key="3">
    <source>
        <dbReference type="Proteomes" id="UP000176501"/>
    </source>
</evidence>
<evidence type="ECO:0000259" key="1">
    <source>
        <dbReference type="Pfam" id="PF09992"/>
    </source>
</evidence>
<dbReference type="Pfam" id="PF09992">
    <property type="entry name" value="NAGPA"/>
    <property type="match status" value="1"/>
</dbReference>
<dbReference type="InterPro" id="IPR018711">
    <property type="entry name" value="NAGPA"/>
</dbReference>
<name>A0A1F7W927_9BACT</name>
<sequence length="242" mass="26499">MFVFAGASVIAWCFWPRLPDGLSRRTIRIGDREIGLLVYRLPSSLREYALVGDPSRPKSVRAWREELGADVVFNGSYFMEDGTPAGYWKTGKGTSVVPWPSPVEQADPYGYTFALSIMNGGLETRYLPWDPITEPVGETLLSFPTLVANGMAMVESDSGQLARRTAVAEDADGTDYLIVTERGTMSLFELSQWLASQPERFVIAGNLDGGPSAGVSIENNRQDIEVLSASVPNVVVIFSRLP</sequence>
<comment type="caution">
    <text evidence="2">The sequence shown here is derived from an EMBL/GenBank/DDBJ whole genome shotgun (WGS) entry which is preliminary data.</text>
</comment>
<dbReference type="EMBL" id="MGFE01000018">
    <property type="protein sequence ID" value="OGL98594.1"/>
    <property type="molecule type" value="Genomic_DNA"/>
</dbReference>
<evidence type="ECO:0000313" key="2">
    <source>
        <dbReference type="EMBL" id="OGL98594.1"/>
    </source>
</evidence>